<sequence length="238" mass="26727">EYKRAINGSLVIRKYQPSDREVVHNLFSTGILENTGNCFHNAMTTPLYIFITVALSAAGILLGSVLGALVLPGIWVSFIYYCCHQLYSSLVQNKLQTDMQDITRSYLSRPGDCFWVAEAQVDGTAQIVGTVAVLANQKEGVKQGELRRLRISPKSRRMGLGSRLTQTVIDFCKERGFSELVLQTSASRTSAVNLYKKLGFQVILFEFETHTTKGLHCSMLIFFCYHPEICFKIHTSQK</sequence>
<dbReference type="STRING" id="31033.ENSTRUP00000058564"/>
<dbReference type="PANTHER" id="PTHR13947">
    <property type="entry name" value="GNAT FAMILY N-ACETYLTRANSFERASE"/>
    <property type="match status" value="1"/>
</dbReference>
<dbReference type="Proteomes" id="UP000005226">
    <property type="component" value="Chromosome 19"/>
</dbReference>
<feature type="domain" description="N-acetyltransferase" evidence="3">
    <location>
        <begin position="69"/>
        <end position="224"/>
    </location>
</feature>
<dbReference type="CDD" id="cd04301">
    <property type="entry name" value="NAT_SF"/>
    <property type="match status" value="1"/>
</dbReference>
<dbReference type="GO" id="GO:0008080">
    <property type="term" value="F:N-acetyltransferase activity"/>
    <property type="evidence" value="ECO:0007669"/>
    <property type="project" value="InterPro"/>
</dbReference>
<dbReference type="GeneTree" id="ENSGT00950000182932"/>
<dbReference type="PANTHER" id="PTHR13947:SF58">
    <property type="entry name" value="8B (PUTATIVE,_PSEUDO-RELATED"/>
    <property type="match status" value="1"/>
</dbReference>
<dbReference type="SUPFAM" id="SSF55729">
    <property type="entry name" value="Acyl-CoA N-acyltransferases (Nat)"/>
    <property type="match status" value="1"/>
</dbReference>
<dbReference type="AlphaFoldDB" id="H2VCI6"/>
<reference evidence="4" key="2">
    <citation type="submission" date="2025-08" db="UniProtKB">
        <authorList>
            <consortium name="Ensembl"/>
        </authorList>
    </citation>
    <scope>IDENTIFICATION</scope>
</reference>
<evidence type="ECO:0000313" key="4">
    <source>
        <dbReference type="Ensembl" id="ENSTRUP00000046929.3"/>
    </source>
</evidence>
<keyword evidence="1" id="KW-0808">Transferase</keyword>
<dbReference type="InterPro" id="IPR000182">
    <property type="entry name" value="GNAT_dom"/>
</dbReference>
<evidence type="ECO:0000256" key="2">
    <source>
        <dbReference type="SAM" id="Phobius"/>
    </source>
</evidence>
<accession>H2VCI6</accession>
<evidence type="ECO:0000256" key="1">
    <source>
        <dbReference type="ARBA" id="ARBA00022679"/>
    </source>
</evidence>
<dbReference type="InParanoid" id="H2VCI6"/>
<dbReference type="Ensembl" id="ENSTRUT00000047088.3">
    <property type="protein sequence ID" value="ENSTRUP00000046929.3"/>
    <property type="gene ID" value="ENSTRUG00000021741.2"/>
</dbReference>
<dbReference type="InterPro" id="IPR050769">
    <property type="entry name" value="NAT_camello-type"/>
</dbReference>
<keyword evidence="2" id="KW-0472">Membrane</keyword>
<dbReference type="FunCoup" id="H2VCI6">
    <property type="interactions" value="24"/>
</dbReference>
<dbReference type="InterPro" id="IPR016181">
    <property type="entry name" value="Acyl_CoA_acyltransferase"/>
</dbReference>
<keyword evidence="2" id="KW-1133">Transmembrane helix</keyword>
<feature type="transmembrane region" description="Helical" evidence="2">
    <location>
        <begin position="47"/>
        <end position="80"/>
    </location>
</feature>
<dbReference type="PROSITE" id="PS51186">
    <property type="entry name" value="GNAT"/>
    <property type="match status" value="1"/>
</dbReference>
<reference evidence="4 5" key="1">
    <citation type="journal article" date="2011" name="Genome Biol. Evol.">
        <title>Integration of the genetic map and genome assembly of fugu facilitates insights into distinct features of genome evolution in teleosts and mammals.</title>
        <authorList>
            <person name="Kai W."/>
            <person name="Kikuchi K."/>
            <person name="Tohari S."/>
            <person name="Chew A.K."/>
            <person name="Tay A."/>
            <person name="Fujiwara A."/>
            <person name="Hosoya S."/>
            <person name="Suetake H."/>
            <person name="Naruse K."/>
            <person name="Brenner S."/>
            <person name="Suzuki Y."/>
            <person name="Venkatesh B."/>
        </authorList>
    </citation>
    <scope>NUCLEOTIDE SEQUENCE [LARGE SCALE GENOMIC DNA]</scope>
</reference>
<evidence type="ECO:0000259" key="3">
    <source>
        <dbReference type="PROSITE" id="PS51186"/>
    </source>
</evidence>
<keyword evidence="5" id="KW-1185">Reference proteome</keyword>
<evidence type="ECO:0000313" key="5">
    <source>
        <dbReference type="Proteomes" id="UP000005226"/>
    </source>
</evidence>
<reference evidence="4" key="3">
    <citation type="submission" date="2025-09" db="UniProtKB">
        <authorList>
            <consortium name="Ensembl"/>
        </authorList>
    </citation>
    <scope>IDENTIFICATION</scope>
</reference>
<dbReference type="Gene3D" id="3.40.630.30">
    <property type="match status" value="1"/>
</dbReference>
<name>H2VCI6_TAKRU</name>
<protein>
    <submittedName>
        <fullName evidence="4">N-acetyltransferase 8-like 2</fullName>
    </submittedName>
</protein>
<organism evidence="4 5">
    <name type="scientific">Takifugu rubripes</name>
    <name type="common">Japanese pufferfish</name>
    <name type="synonym">Fugu rubripes</name>
    <dbReference type="NCBI Taxonomy" id="31033"/>
    <lineage>
        <taxon>Eukaryota</taxon>
        <taxon>Metazoa</taxon>
        <taxon>Chordata</taxon>
        <taxon>Craniata</taxon>
        <taxon>Vertebrata</taxon>
        <taxon>Euteleostomi</taxon>
        <taxon>Actinopterygii</taxon>
        <taxon>Neopterygii</taxon>
        <taxon>Teleostei</taxon>
        <taxon>Neoteleostei</taxon>
        <taxon>Acanthomorphata</taxon>
        <taxon>Eupercaria</taxon>
        <taxon>Tetraodontiformes</taxon>
        <taxon>Tetradontoidea</taxon>
        <taxon>Tetraodontidae</taxon>
        <taxon>Takifugu</taxon>
    </lineage>
</organism>
<keyword evidence="2" id="KW-0812">Transmembrane</keyword>
<proteinExistence type="predicted"/>
<dbReference type="Pfam" id="PF00583">
    <property type="entry name" value="Acetyltransf_1"/>
    <property type="match status" value="1"/>
</dbReference>